<organism evidence="5 6">
    <name type="scientific">Onychostoma macrolepis</name>
    <dbReference type="NCBI Taxonomy" id="369639"/>
    <lineage>
        <taxon>Eukaryota</taxon>
        <taxon>Metazoa</taxon>
        <taxon>Chordata</taxon>
        <taxon>Craniata</taxon>
        <taxon>Vertebrata</taxon>
        <taxon>Euteleostomi</taxon>
        <taxon>Actinopterygii</taxon>
        <taxon>Neopterygii</taxon>
        <taxon>Teleostei</taxon>
        <taxon>Ostariophysi</taxon>
        <taxon>Cypriniformes</taxon>
        <taxon>Cyprinidae</taxon>
        <taxon>Acrossocheilinae</taxon>
        <taxon>Onychostoma</taxon>
    </lineage>
</organism>
<keyword evidence="6" id="KW-1185">Reference proteome</keyword>
<proteinExistence type="inferred from homology"/>
<comment type="similarity">
    <text evidence="2">Belongs to the perilipin family.</text>
</comment>
<evidence type="ECO:0000256" key="4">
    <source>
        <dbReference type="SAM" id="MobiDB-lite"/>
    </source>
</evidence>
<sequence length="521" mass="56779">MGLYSIIPGFCGAPWAVGTFHPTSYGPGPTHKGLATVKSPTFGPHQSSLRALKSVSRDPSSSYKTRNTVSVLITATESPFVQHNRFSANYSDMASVDVVNNQNVVERIVHLPLVISTYDLVSNVYCNTKNNHPYLKSVCEVAENGVKSITSAAFHSALPIIGKLEPQISMANDLACKGLDKIEKTLPILHKPSDQIVASAKEAVTGAKEAVSGTMNGAKESVSSTLSEVTDRTRGAVQDGMEKTKTVVSGGVQTVMESRVVKLMSGSVDTALSTSETLLEQFLPETEEERESEVKNSEGLENNSDLLSYYVRLGSLSSKVRDRAYQRAVGKVRNAVQRSQESISQLNHTMDLIEYTHNNFDVSNQKLHEKLSSVMGWKTVSQSQEENEMDTDSEAEQIESRTLTIAHNLSQQLQSTCLVLVSGLKGLPQNIQVQAVSVSHSAMEIYSSFSKAAAIGDLPNSVLTTSRSQLSKIRDSMDNVMDYLLNNTPLNWLVGPFYPRAERGTANGPECDKPRTLQVTE</sequence>
<evidence type="ECO:0008006" key="7">
    <source>
        <dbReference type="Google" id="ProtNLM"/>
    </source>
</evidence>
<dbReference type="SUPFAM" id="SSF109775">
    <property type="entry name" value="Mannose-6-phosphate receptor binding protein 1 (Tip47), C-terminal domain"/>
    <property type="match status" value="1"/>
</dbReference>
<dbReference type="Pfam" id="PF03036">
    <property type="entry name" value="Perilipin"/>
    <property type="match status" value="1"/>
</dbReference>
<protein>
    <recommendedName>
        <fullName evidence="7">Perilipin</fullName>
    </recommendedName>
</protein>
<dbReference type="GO" id="GO:0019915">
    <property type="term" value="P:lipid storage"/>
    <property type="evidence" value="ECO:0007669"/>
    <property type="project" value="TreeGrafter"/>
</dbReference>
<feature type="region of interest" description="Disordered" evidence="4">
    <location>
        <begin position="211"/>
        <end position="237"/>
    </location>
</feature>
<evidence type="ECO:0000313" key="6">
    <source>
        <dbReference type="Proteomes" id="UP000579812"/>
    </source>
</evidence>
<dbReference type="EMBL" id="JAAMOB010000015">
    <property type="protein sequence ID" value="KAF4104000.1"/>
    <property type="molecule type" value="Genomic_DNA"/>
</dbReference>
<reference evidence="5 6" key="1">
    <citation type="submission" date="2020-04" db="EMBL/GenBank/DDBJ databases">
        <title>Chromosome-level genome assembly of a cyprinid fish Onychostoma macrolepis by integration of Nanopore Sequencing, Bionano and Hi-C technology.</title>
        <authorList>
            <person name="Wang D."/>
        </authorList>
    </citation>
    <scope>NUCLEOTIDE SEQUENCE [LARGE SCALE GENOMIC DNA]</scope>
    <source>
        <strain evidence="5">SWU-2019</strain>
        <tissue evidence="5">Muscle</tissue>
    </source>
</reference>
<comment type="caution">
    <text evidence="5">The sequence shown here is derived from an EMBL/GenBank/DDBJ whole genome shotgun (WGS) entry which is preliminary data.</text>
</comment>
<evidence type="ECO:0000256" key="2">
    <source>
        <dbReference type="ARBA" id="ARBA00006311"/>
    </source>
</evidence>
<name>A0A7J6C9X2_9TELE</name>
<accession>A0A7J6C9X2</accession>
<dbReference type="GO" id="GO:0010890">
    <property type="term" value="P:positive regulation of triglyceride storage"/>
    <property type="evidence" value="ECO:0007669"/>
    <property type="project" value="TreeGrafter"/>
</dbReference>
<evidence type="ECO:0000256" key="1">
    <source>
        <dbReference type="ARBA" id="ARBA00004502"/>
    </source>
</evidence>
<dbReference type="OrthoDB" id="376826at2759"/>
<dbReference type="PANTHER" id="PTHR14024">
    <property type="entry name" value="PERILIPIN"/>
    <property type="match status" value="1"/>
</dbReference>
<dbReference type="GO" id="GO:0005829">
    <property type="term" value="C:cytosol"/>
    <property type="evidence" value="ECO:0007669"/>
    <property type="project" value="TreeGrafter"/>
</dbReference>
<evidence type="ECO:0000313" key="5">
    <source>
        <dbReference type="EMBL" id="KAF4104000.1"/>
    </source>
</evidence>
<dbReference type="Proteomes" id="UP000579812">
    <property type="component" value="Unassembled WGS sequence"/>
</dbReference>
<dbReference type="Gene3D" id="1.20.120.340">
    <property type="entry name" value="Flagellar protein FliS"/>
    <property type="match status" value="1"/>
</dbReference>
<evidence type="ECO:0000256" key="3">
    <source>
        <dbReference type="ARBA" id="ARBA00022677"/>
    </source>
</evidence>
<dbReference type="AlphaFoldDB" id="A0A7J6C9X2"/>
<dbReference type="Gene3D" id="3.30.720.170">
    <property type="entry name" value="Perilipin, alpha-beta domain"/>
    <property type="match status" value="1"/>
</dbReference>
<dbReference type="InterPro" id="IPR004279">
    <property type="entry name" value="Perilipin"/>
</dbReference>
<dbReference type="PANTHER" id="PTHR14024:SF25">
    <property type="entry name" value="PERILIPIN-2"/>
    <property type="match status" value="1"/>
</dbReference>
<comment type="subcellular location">
    <subcellularLocation>
        <location evidence="1">Lipid droplet</location>
    </subcellularLocation>
</comment>
<gene>
    <name evidence="5" type="ORF">G5714_014987</name>
</gene>
<dbReference type="GO" id="GO:0005811">
    <property type="term" value="C:lipid droplet"/>
    <property type="evidence" value="ECO:0007669"/>
    <property type="project" value="UniProtKB-SubCell"/>
</dbReference>
<keyword evidence="3" id="KW-0551">Lipid droplet</keyword>